<dbReference type="Pfam" id="PF01618">
    <property type="entry name" value="MotA_ExbB"/>
    <property type="match status" value="1"/>
</dbReference>
<proteinExistence type="inferred from homology"/>
<keyword evidence="4 8" id="KW-1133">Transmembrane helix</keyword>
<comment type="subcellular location">
    <subcellularLocation>
        <location evidence="1">Cell membrane</location>
        <topology evidence="1">Multi-pass membrane protein</topology>
    </subcellularLocation>
    <subcellularLocation>
        <location evidence="6">Membrane</location>
        <topology evidence="6">Multi-pass membrane protein</topology>
    </subcellularLocation>
</comment>
<dbReference type="GO" id="GO:0017038">
    <property type="term" value="P:protein import"/>
    <property type="evidence" value="ECO:0007669"/>
    <property type="project" value="TreeGrafter"/>
</dbReference>
<dbReference type="InterPro" id="IPR050790">
    <property type="entry name" value="ExbB/TolQ_transport"/>
</dbReference>
<dbReference type="InterPro" id="IPR002898">
    <property type="entry name" value="MotA_ExbB_proton_chnl"/>
</dbReference>
<feature type="compositionally biased region" description="Low complexity" evidence="7">
    <location>
        <begin position="70"/>
        <end position="82"/>
    </location>
</feature>
<feature type="region of interest" description="Disordered" evidence="7">
    <location>
        <begin position="49"/>
        <end position="94"/>
    </location>
</feature>
<dbReference type="RefSeq" id="WP_146390526.1">
    <property type="nucleotide sequence ID" value="NZ_SJPK01000003.1"/>
</dbReference>
<feature type="transmembrane region" description="Helical" evidence="8">
    <location>
        <begin position="20"/>
        <end position="41"/>
    </location>
</feature>
<keyword evidence="5 8" id="KW-0472">Membrane</keyword>
<evidence type="ECO:0000256" key="8">
    <source>
        <dbReference type="SAM" id="Phobius"/>
    </source>
</evidence>
<feature type="transmembrane region" description="Helical" evidence="8">
    <location>
        <begin position="213"/>
        <end position="240"/>
    </location>
</feature>
<feature type="transmembrane region" description="Helical" evidence="8">
    <location>
        <begin position="260"/>
        <end position="280"/>
    </location>
</feature>
<evidence type="ECO:0000313" key="10">
    <source>
        <dbReference type="EMBL" id="TWT72924.1"/>
    </source>
</evidence>
<keyword evidence="2" id="KW-1003">Cell membrane</keyword>
<keyword evidence="11" id="KW-1185">Reference proteome</keyword>
<name>A0A5C5YCV2_9BACT</name>
<keyword evidence="6" id="KW-0653">Protein transport</keyword>
<evidence type="ECO:0000256" key="1">
    <source>
        <dbReference type="ARBA" id="ARBA00004651"/>
    </source>
</evidence>
<evidence type="ECO:0000256" key="3">
    <source>
        <dbReference type="ARBA" id="ARBA00022692"/>
    </source>
</evidence>
<evidence type="ECO:0000256" key="2">
    <source>
        <dbReference type="ARBA" id="ARBA00022475"/>
    </source>
</evidence>
<reference evidence="10 11" key="1">
    <citation type="submission" date="2019-02" db="EMBL/GenBank/DDBJ databases">
        <title>Deep-cultivation of Planctomycetes and their phenomic and genomic characterization uncovers novel biology.</title>
        <authorList>
            <person name="Wiegand S."/>
            <person name="Jogler M."/>
            <person name="Boedeker C."/>
            <person name="Pinto D."/>
            <person name="Vollmers J."/>
            <person name="Rivas-Marin E."/>
            <person name="Kohn T."/>
            <person name="Peeters S.H."/>
            <person name="Heuer A."/>
            <person name="Rast P."/>
            <person name="Oberbeckmann S."/>
            <person name="Bunk B."/>
            <person name="Jeske O."/>
            <person name="Meyerdierks A."/>
            <person name="Storesund J.E."/>
            <person name="Kallscheuer N."/>
            <person name="Luecker S."/>
            <person name="Lage O.M."/>
            <person name="Pohl T."/>
            <person name="Merkel B.J."/>
            <person name="Hornburger P."/>
            <person name="Mueller R.-W."/>
            <person name="Bruemmer F."/>
            <person name="Labrenz M."/>
            <person name="Spormann A.M."/>
            <person name="Op Den Camp H."/>
            <person name="Overmann J."/>
            <person name="Amann R."/>
            <person name="Jetten M.S.M."/>
            <person name="Mascher T."/>
            <person name="Medema M.H."/>
            <person name="Devos D.P."/>
            <person name="Kaster A.-K."/>
            <person name="Ovreas L."/>
            <person name="Rohde M."/>
            <person name="Galperin M.Y."/>
            <person name="Jogler C."/>
        </authorList>
    </citation>
    <scope>NUCLEOTIDE SEQUENCE [LARGE SCALE GENOMIC DNA]</scope>
    <source>
        <strain evidence="10 11">CA85</strain>
    </source>
</reference>
<dbReference type="PANTHER" id="PTHR30625">
    <property type="entry name" value="PROTEIN TOLQ"/>
    <property type="match status" value="1"/>
</dbReference>
<accession>A0A5C5YCV2</accession>
<dbReference type="EMBL" id="SJPK01000003">
    <property type="protein sequence ID" value="TWT72924.1"/>
    <property type="molecule type" value="Genomic_DNA"/>
</dbReference>
<feature type="transmembrane region" description="Helical" evidence="8">
    <location>
        <begin position="112"/>
        <end position="132"/>
    </location>
</feature>
<organism evidence="10 11">
    <name type="scientific">Allorhodopirellula solitaria</name>
    <dbReference type="NCBI Taxonomy" id="2527987"/>
    <lineage>
        <taxon>Bacteria</taxon>
        <taxon>Pseudomonadati</taxon>
        <taxon>Planctomycetota</taxon>
        <taxon>Planctomycetia</taxon>
        <taxon>Pirellulales</taxon>
        <taxon>Pirellulaceae</taxon>
        <taxon>Allorhodopirellula</taxon>
    </lineage>
</organism>
<evidence type="ECO:0000256" key="6">
    <source>
        <dbReference type="RuleBase" id="RU004057"/>
    </source>
</evidence>
<gene>
    <name evidence="10" type="primary">exbB</name>
    <name evidence="10" type="ORF">CA85_13850</name>
</gene>
<evidence type="ECO:0000313" key="11">
    <source>
        <dbReference type="Proteomes" id="UP000318053"/>
    </source>
</evidence>
<evidence type="ECO:0000259" key="9">
    <source>
        <dbReference type="Pfam" id="PF01618"/>
    </source>
</evidence>
<protein>
    <submittedName>
        <fullName evidence="10">Biopolymer transport protein ExbB</fullName>
    </submittedName>
</protein>
<sequence>MKFISATFSDAFSSRNLRSWLVVLAMGVFLTSPLSLSLATAQDDAAAEFGDADAEAPAPAAEEPAEDAADAANDAGAGNAPGAAGGAAGGNNAEASQDKNQSLLAWFIKSLGIPYVIVFLALSVTLVSLFVMNMLAARRDTLCPHDLVEEFGQRLDENDNQGAYDLAKNDESVLGQVLAAGLAKLSRGYPKAIEAMQEVGEEESMKLEHRLSYMALIGNLSPMIGLFGTVQGMIASFQVIANGGTTPEPSALAEGISTALFTTLVGLFIAIPAIAAYNILRNRVARLLLEVGVESENLMSRFEDATPNTGGR</sequence>
<dbReference type="AlphaFoldDB" id="A0A5C5YCV2"/>
<feature type="domain" description="MotA/TolQ/ExbB proton channel" evidence="9">
    <location>
        <begin position="171"/>
        <end position="290"/>
    </location>
</feature>
<comment type="caution">
    <text evidence="10">The sequence shown here is derived from an EMBL/GenBank/DDBJ whole genome shotgun (WGS) entry which is preliminary data.</text>
</comment>
<evidence type="ECO:0000256" key="5">
    <source>
        <dbReference type="ARBA" id="ARBA00023136"/>
    </source>
</evidence>
<dbReference type="PANTHER" id="PTHR30625:SF17">
    <property type="entry name" value="TOLQ-RELATED"/>
    <property type="match status" value="1"/>
</dbReference>
<dbReference type="GO" id="GO:0005886">
    <property type="term" value="C:plasma membrane"/>
    <property type="evidence" value="ECO:0007669"/>
    <property type="project" value="UniProtKB-SubCell"/>
</dbReference>
<feature type="compositionally biased region" description="Low complexity" evidence="7">
    <location>
        <begin position="49"/>
        <end position="62"/>
    </location>
</feature>
<dbReference type="OrthoDB" id="9809716at2"/>
<evidence type="ECO:0000256" key="4">
    <source>
        <dbReference type="ARBA" id="ARBA00022989"/>
    </source>
</evidence>
<dbReference type="Proteomes" id="UP000318053">
    <property type="component" value="Unassembled WGS sequence"/>
</dbReference>
<evidence type="ECO:0000256" key="7">
    <source>
        <dbReference type="SAM" id="MobiDB-lite"/>
    </source>
</evidence>
<keyword evidence="3 8" id="KW-0812">Transmembrane</keyword>
<keyword evidence="6" id="KW-0813">Transport</keyword>
<comment type="similarity">
    <text evidence="6">Belongs to the exbB/tolQ family.</text>
</comment>